<dbReference type="AlphaFoldDB" id="G8XZU3"/>
<accession>G8XZU3</accession>
<dbReference type="HOGENOM" id="CLU_051711_0_0_1"/>
<evidence type="ECO:0000313" key="2">
    <source>
        <dbReference type="EMBL" id="CCE87202.1"/>
    </source>
</evidence>
<dbReference type="InParanoid" id="G8XZU3"/>
<dbReference type="EMBL" id="FO082046">
    <property type="protein sequence ID" value="CCE87202.1"/>
    <property type="molecule type" value="Genomic_DNA"/>
</dbReference>
<organism evidence="2 3">
    <name type="scientific">Pichia sorbitophila (strain ATCC MYA-4447 / BCRC 22081 / CBS 7064 / NBRC 10061 / NRRL Y-12695)</name>
    <name type="common">Hybrid yeast</name>
    <dbReference type="NCBI Taxonomy" id="559304"/>
    <lineage>
        <taxon>Eukaryota</taxon>
        <taxon>Fungi</taxon>
        <taxon>Dikarya</taxon>
        <taxon>Ascomycota</taxon>
        <taxon>Saccharomycotina</taxon>
        <taxon>Pichiomycetes</taxon>
        <taxon>Debaryomycetaceae</taxon>
        <taxon>Millerozyma</taxon>
    </lineage>
</organism>
<gene>
    <name evidence="2" type="primary">Piso0_005745</name>
    <name evidence="2" type="ORF">GNLVRS01_PISO0N21661g</name>
</gene>
<feature type="region of interest" description="Disordered" evidence="1">
    <location>
        <begin position="230"/>
        <end position="263"/>
    </location>
</feature>
<evidence type="ECO:0000256" key="1">
    <source>
        <dbReference type="SAM" id="MobiDB-lite"/>
    </source>
</evidence>
<reference evidence="2 3" key="1">
    <citation type="journal article" date="2012" name="G3 (Bethesda)">
        <title>Pichia sorbitophila, an interspecies yeast hybrid reveals early steps of genome resolution following polyploidization.</title>
        <authorList>
            <person name="Leh Louis V."/>
            <person name="Despons L."/>
            <person name="Friedrich A."/>
            <person name="Martin T."/>
            <person name="Durrens P."/>
            <person name="Casaregola S."/>
            <person name="Neuveglise C."/>
            <person name="Fairhead C."/>
            <person name="Marck C."/>
            <person name="Cruz J.A."/>
            <person name="Straub M.L."/>
            <person name="Kugler V."/>
            <person name="Sacerdot C."/>
            <person name="Uzunov Z."/>
            <person name="Thierry A."/>
            <person name="Weiss S."/>
            <person name="Bleykasten C."/>
            <person name="De Montigny J."/>
            <person name="Jacques N."/>
            <person name="Jung P."/>
            <person name="Lemaire M."/>
            <person name="Mallet S."/>
            <person name="Morel G."/>
            <person name="Richard G.F."/>
            <person name="Sarkar A."/>
            <person name="Savel G."/>
            <person name="Schacherer J."/>
            <person name="Seret M.L."/>
            <person name="Talla E."/>
            <person name="Samson G."/>
            <person name="Jubin C."/>
            <person name="Poulain J."/>
            <person name="Vacherie B."/>
            <person name="Barbe V."/>
            <person name="Pelletier E."/>
            <person name="Sherman D.J."/>
            <person name="Westhof E."/>
            <person name="Weissenbach J."/>
            <person name="Baret P.V."/>
            <person name="Wincker P."/>
            <person name="Gaillardin C."/>
            <person name="Dujon B."/>
            <person name="Souciet J.L."/>
        </authorList>
    </citation>
    <scope>NUCLEOTIDE SEQUENCE [LARGE SCALE GENOMIC DNA]</scope>
    <source>
        <strain evidence="3">ATCC MYA-4447 / BCRC 22081 / CBS 7064 / NBRC 10061 / NRRL Y-12695</strain>
    </source>
</reference>
<dbReference type="Proteomes" id="UP000005222">
    <property type="component" value="Chromosome N"/>
</dbReference>
<evidence type="ECO:0000313" key="3">
    <source>
        <dbReference type="Proteomes" id="UP000005222"/>
    </source>
</evidence>
<proteinExistence type="predicted"/>
<feature type="compositionally biased region" description="Low complexity" evidence="1">
    <location>
        <begin position="250"/>
        <end position="263"/>
    </location>
</feature>
<protein>
    <submittedName>
        <fullName evidence="2">Piso0_005745 protein</fullName>
    </submittedName>
</protein>
<dbReference type="OrthoDB" id="4093987at2759"/>
<dbReference type="OMA" id="NSAMTID"/>
<feature type="compositionally biased region" description="Basic and acidic residues" evidence="1">
    <location>
        <begin position="80"/>
        <end position="89"/>
    </location>
</feature>
<sequence length="313" mass="35324">MNYMEPLLNQRESLQKILSTVPFGADKDRSTDYFLNVYRLNHDELYRLTEEEKFPIDAEKLLKLGISLGNLLKSLQQDDESYRQQEQHQNKANARNRINKTNAANTDLQNPFLMENVTSSSPIPMHYIKFIRNLFNILKNFDIGSNNSMNQVNMRLHSIASQSSNSTMSKSAAGSPIKINSRQLLIEKLEINIKLDGLFVYKMIFQILLRVNQNLEIHLQAILNRNAGGSGSPYGNSEEQDIRSPGTENSSIFSSTSNTSDASLSQSDYSRLIVHCLARISNGLIDPFINSIICNVMTPTLKNEINSLLSCVS</sequence>
<keyword evidence="3" id="KW-1185">Reference proteome</keyword>
<dbReference type="eggNOG" id="ENOG502RPZ3">
    <property type="taxonomic scope" value="Eukaryota"/>
</dbReference>
<feature type="region of interest" description="Disordered" evidence="1">
    <location>
        <begin position="79"/>
        <end position="101"/>
    </location>
</feature>
<name>G8XZU3_PICSO</name>